<dbReference type="InterPro" id="IPR050278">
    <property type="entry name" value="Serine_Prot_S9B/DPPIV"/>
</dbReference>
<dbReference type="Gene3D" id="3.40.50.1820">
    <property type="entry name" value="alpha/beta hydrolase"/>
    <property type="match status" value="1"/>
</dbReference>
<dbReference type="Pfam" id="PF00326">
    <property type="entry name" value="Peptidase_S9"/>
    <property type="match status" value="1"/>
</dbReference>
<dbReference type="Pfam" id="PF00930">
    <property type="entry name" value="DPPIV_N"/>
    <property type="match status" value="1"/>
</dbReference>
<dbReference type="Pfam" id="PF07676">
    <property type="entry name" value="PD40"/>
    <property type="match status" value="1"/>
</dbReference>
<dbReference type="InterPro" id="IPR001375">
    <property type="entry name" value="Peptidase_S9_cat"/>
</dbReference>
<evidence type="ECO:0000259" key="2">
    <source>
        <dbReference type="Pfam" id="PF00930"/>
    </source>
</evidence>
<dbReference type="EMBL" id="JAERRF010000021">
    <property type="protein sequence ID" value="MBL1100705.1"/>
    <property type="molecule type" value="Genomic_DNA"/>
</dbReference>
<organism evidence="3 4">
    <name type="scientific">Streptomyces coffeae</name>
    <dbReference type="NCBI Taxonomy" id="621382"/>
    <lineage>
        <taxon>Bacteria</taxon>
        <taxon>Bacillati</taxon>
        <taxon>Actinomycetota</taxon>
        <taxon>Actinomycetes</taxon>
        <taxon>Kitasatosporales</taxon>
        <taxon>Streptomycetaceae</taxon>
        <taxon>Streptomyces</taxon>
    </lineage>
</organism>
<evidence type="ECO:0000259" key="1">
    <source>
        <dbReference type="Pfam" id="PF00326"/>
    </source>
</evidence>
<dbReference type="InterPro" id="IPR029058">
    <property type="entry name" value="AB_hydrolase_fold"/>
</dbReference>
<protein>
    <submittedName>
        <fullName evidence="3">S9 family peptidase</fullName>
    </submittedName>
</protein>
<dbReference type="SUPFAM" id="SSF82171">
    <property type="entry name" value="DPP6 N-terminal domain-like"/>
    <property type="match status" value="1"/>
</dbReference>
<dbReference type="InterPro" id="IPR011659">
    <property type="entry name" value="WD40"/>
</dbReference>
<accession>A0ABS1NLE7</accession>
<reference evidence="3 4" key="1">
    <citation type="submission" date="2021-01" db="EMBL/GenBank/DDBJ databases">
        <title>WGS of actinomycetes isolated from Thailand.</title>
        <authorList>
            <person name="Thawai C."/>
        </authorList>
    </citation>
    <scope>NUCLEOTIDE SEQUENCE [LARGE SCALE GENOMIC DNA]</scope>
    <source>
        <strain evidence="3 4">CA1R205</strain>
    </source>
</reference>
<dbReference type="Gene3D" id="2.140.10.30">
    <property type="entry name" value="Dipeptidylpeptidase IV, N-terminal domain"/>
    <property type="match status" value="1"/>
</dbReference>
<proteinExistence type="predicted"/>
<evidence type="ECO:0000313" key="3">
    <source>
        <dbReference type="EMBL" id="MBL1100705.1"/>
    </source>
</evidence>
<gene>
    <name evidence="3" type="ORF">JK363_29395</name>
</gene>
<evidence type="ECO:0000313" key="4">
    <source>
        <dbReference type="Proteomes" id="UP000634229"/>
    </source>
</evidence>
<dbReference type="Proteomes" id="UP000634229">
    <property type="component" value="Unassembled WGS sequence"/>
</dbReference>
<dbReference type="PANTHER" id="PTHR11731:SF193">
    <property type="entry name" value="DIPEPTIDYL PEPTIDASE 9"/>
    <property type="match status" value="1"/>
</dbReference>
<sequence length="700" mass="75145">MDASRVSAAVHGFPRRLARTRRFALGVPRQFSVSPDGERVLFVRTGGGTDPISLLWLYETGGDGPDGKERLLADPRRLAGGGAVPAAERARRERARELSEGVVGYAADRELRVAVFALGGALWAVRTDGGAPFPVTAAGPVTDPRPSPDGRLIAYVTGGALHVVGLDGSGDRPLAVPEEPEVTYGLSDYVSAESIGRLRGHWWAPDGSALLVARTDPRAVGIRYLTDPSDPSRKPRALRYPAAGTANAEVSLHLVTVGGRRTEVDWDRAAFEYVVDARWDAHGPMVTVQSRDQRTVRTLAVDPATGATRLLDERHDPAWVHLVPGTPARTASGVSVGVAERDDTRGVRIGEALSPPDLQVHEVLGVDGERVLFTASEEPSECHVWSYAPGAGFVRLSQEPGVHHGAAGGPTTVLASLTPDGGSVTVLRNGTPDGRIASLAEEPELTVAPRHLRLGERALRAALYLPSWYEPGGGKLPVLLDPYAGAGVQQAVRARGWWACVSQWFAEHGFAVLVTDGRGTPGRGPAWEKAIRGDRFGPVLQDQFDALRAATRHCPDLDLGRVAMRGWSFGGALAAAAVLHHPDIVHAAVAGAAPTDRRLYDTHWEERFLGHPDEEPENYTRNSLLGHAHKLRRPLLLIHGLADDNVAPAHMLRFSAELLAAGRPHTVLPLPSSTHLPTDEAVTENLLRFQLDFLRKALAV</sequence>
<dbReference type="InterPro" id="IPR002469">
    <property type="entry name" value="Peptidase_S9B_N"/>
</dbReference>
<keyword evidence="4" id="KW-1185">Reference proteome</keyword>
<dbReference type="SUPFAM" id="SSF53474">
    <property type="entry name" value="alpha/beta-Hydrolases"/>
    <property type="match status" value="1"/>
</dbReference>
<comment type="caution">
    <text evidence="3">The sequence shown here is derived from an EMBL/GenBank/DDBJ whole genome shotgun (WGS) entry which is preliminary data.</text>
</comment>
<dbReference type="RefSeq" id="WP_201879476.1">
    <property type="nucleotide sequence ID" value="NZ_JAERRF010000021.1"/>
</dbReference>
<feature type="domain" description="Peptidase S9 prolyl oligopeptidase catalytic" evidence="1">
    <location>
        <begin position="502"/>
        <end position="698"/>
    </location>
</feature>
<name>A0ABS1NLE7_9ACTN</name>
<feature type="domain" description="Dipeptidylpeptidase IV N-terminal" evidence="2">
    <location>
        <begin position="138"/>
        <end position="386"/>
    </location>
</feature>
<dbReference type="PANTHER" id="PTHR11731">
    <property type="entry name" value="PROTEASE FAMILY S9B,C DIPEPTIDYL-PEPTIDASE IV-RELATED"/>
    <property type="match status" value="1"/>
</dbReference>